<dbReference type="EMBL" id="CP000123">
    <property type="protein sequence ID" value="ABC01763.1"/>
    <property type="molecule type" value="Genomic_DNA"/>
</dbReference>
<dbReference type="HOGENOM" id="CLU_1132608_0_0_14"/>
<reference evidence="1 2" key="1">
    <citation type="submission" date="2005-09" db="EMBL/GenBank/DDBJ databases">
        <authorList>
            <person name="Glass J.I."/>
            <person name="Lartigue C."/>
            <person name="Pfannkoch C."/>
            <person name="Baden-Tillson H."/>
            <person name="Smith H.O."/>
            <person name="Venter J.C."/>
            <person name="Roske K."/>
            <person name="Wise K.S."/>
            <person name="Calcutt M.J."/>
            <person name="Nelson W.C."/>
            <person name="Nierman W.C."/>
        </authorList>
    </citation>
    <scope>NUCLEOTIDE SEQUENCE [LARGE SCALE GENOMIC DNA]</scope>
    <source>
        <strain evidence="2">California kid / ATCC 27343 / NCTC 10154</strain>
    </source>
</reference>
<dbReference type="RefSeq" id="WP_011387161.1">
    <property type="nucleotide sequence ID" value="NC_007633.1"/>
</dbReference>
<evidence type="ECO:0000313" key="2">
    <source>
        <dbReference type="Proteomes" id="UP000001928"/>
    </source>
</evidence>
<protein>
    <submittedName>
        <fullName evidence="1">Uncharacterized protein</fullName>
    </submittedName>
</protein>
<dbReference type="Proteomes" id="UP000001928">
    <property type="component" value="Chromosome"/>
</dbReference>
<evidence type="ECO:0000313" key="1">
    <source>
        <dbReference type="EMBL" id="ABC01763.1"/>
    </source>
</evidence>
<dbReference type="AlphaFoldDB" id="Q2SSK3"/>
<organism evidence="1 2">
    <name type="scientific">Mycoplasma capricolum subsp. capricolum (strain California kid / ATCC 27343 / NCTC 10154)</name>
    <dbReference type="NCBI Taxonomy" id="340047"/>
    <lineage>
        <taxon>Bacteria</taxon>
        <taxon>Bacillati</taxon>
        <taxon>Mycoplasmatota</taxon>
        <taxon>Mollicutes</taxon>
        <taxon>Mycoplasmataceae</taxon>
        <taxon>Mycoplasma</taxon>
    </lineage>
</organism>
<gene>
    <name evidence="1" type="ordered locus">MCAP_0274</name>
</gene>
<dbReference type="KEGG" id="mcp:MCAP_0274"/>
<proteinExistence type="predicted"/>
<sequence length="245" mass="28665">MEFQDIKNCYVKSIWNSLNNEFKDSKASEIATARTLTTNYLIEAQNTDFVVQAIAIPRECIVPAKTGTGIWIANIKNTAKIFIPSNFVYDQDKTKPTVLIALPLKVNGKFFTTFYREKGAQRSSYYNLIKTYFFLLRVNIFYYIAKGKEKIKQQAKKAKEIWNKTENWVKKLFKKDEKQAMQDQASQKTNKNVSNYQKSTESIVEELDYISYLKEFFNPDHSNLQDEHIFEFTEEELECLKSAEN</sequence>
<name>Q2SSK3_MYCCT</name>
<dbReference type="GeneID" id="23778772"/>
<accession>Q2SSK3</accession>